<name>A0A844FVX9_9FIRM</name>
<sequence length="91" mass="10507">MKLTFSKSKNSTSLYIQKSFRKNGKSTSKIVRKLGTMEELLPQHNNSEDEVIAWGKKIAKKMTEEEKRDKDIVLISLSQSKLLEPMKQTSY</sequence>
<reference evidence="1 2" key="1">
    <citation type="submission" date="2019-08" db="EMBL/GenBank/DDBJ databases">
        <title>In-depth cultivation of the pig gut microbiome towards novel bacterial diversity and tailored functional studies.</title>
        <authorList>
            <person name="Wylensek D."/>
            <person name="Hitch T.C.A."/>
            <person name="Clavel T."/>
        </authorList>
    </citation>
    <scope>NUCLEOTIDE SEQUENCE [LARGE SCALE GENOMIC DNA]</scope>
    <source>
        <strain evidence="1 2">CA-Schmier-601-WT-3</strain>
    </source>
</reference>
<gene>
    <name evidence="1" type="ORF">FYJ79_08220</name>
</gene>
<protein>
    <submittedName>
        <fullName evidence="1">Transposase</fullName>
    </submittedName>
</protein>
<feature type="non-terminal residue" evidence="1">
    <location>
        <position position="91"/>
    </location>
</feature>
<dbReference type="AlphaFoldDB" id="A0A844FVX9"/>
<evidence type="ECO:0000313" key="1">
    <source>
        <dbReference type="EMBL" id="MST89552.1"/>
    </source>
</evidence>
<comment type="caution">
    <text evidence="1">The sequence shown here is derived from an EMBL/GenBank/DDBJ whole genome shotgun (WGS) entry which is preliminary data.</text>
</comment>
<evidence type="ECO:0000313" key="2">
    <source>
        <dbReference type="Proteomes" id="UP000442619"/>
    </source>
</evidence>
<organism evidence="1 2">
    <name type="scientific">Sharpea porci</name>
    <dbReference type="NCBI Taxonomy" id="2652286"/>
    <lineage>
        <taxon>Bacteria</taxon>
        <taxon>Bacillati</taxon>
        <taxon>Bacillota</taxon>
        <taxon>Erysipelotrichia</taxon>
        <taxon>Erysipelotrichales</taxon>
        <taxon>Coprobacillaceae</taxon>
        <taxon>Sharpea</taxon>
    </lineage>
</organism>
<dbReference type="EMBL" id="VUNM01000019">
    <property type="protein sequence ID" value="MST89552.1"/>
    <property type="molecule type" value="Genomic_DNA"/>
</dbReference>
<keyword evidence="2" id="KW-1185">Reference proteome</keyword>
<proteinExistence type="predicted"/>
<accession>A0A844FVX9</accession>
<dbReference type="Proteomes" id="UP000442619">
    <property type="component" value="Unassembled WGS sequence"/>
</dbReference>